<dbReference type="PANTHER" id="PTHR22916">
    <property type="entry name" value="GLYCOSYLTRANSFERASE"/>
    <property type="match status" value="1"/>
</dbReference>
<gene>
    <name evidence="3" type="ORF">Pan181_31130</name>
</gene>
<dbReference type="KEGG" id="amuc:Pan181_31130"/>
<dbReference type="EMBL" id="CP036278">
    <property type="protein sequence ID" value="QDU56901.1"/>
    <property type="molecule type" value="Genomic_DNA"/>
</dbReference>
<dbReference type="AlphaFoldDB" id="A0A518AQA3"/>
<protein>
    <submittedName>
        <fullName evidence="3">N-glycosyltransferase</fullName>
    </submittedName>
</protein>
<dbReference type="OrthoDB" id="153025at2"/>
<dbReference type="GO" id="GO:0016758">
    <property type="term" value="F:hexosyltransferase activity"/>
    <property type="evidence" value="ECO:0007669"/>
    <property type="project" value="UniProtKB-ARBA"/>
</dbReference>
<keyword evidence="4" id="KW-1185">Reference proteome</keyword>
<dbReference type="Gene3D" id="3.90.550.10">
    <property type="entry name" value="Spore Coat Polysaccharide Biosynthesis Protein SpsA, Chain A"/>
    <property type="match status" value="1"/>
</dbReference>
<keyword evidence="3" id="KW-0808">Transferase</keyword>
<evidence type="ECO:0000259" key="2">
    <source>
        <dbReference type="Pfam" id="PF00535"/>
    </source>
</evidence>
<dbReference type="InterPro" id="IPR029044">
    <property type="entry name" value="Nucleotide-diphossugar_trans"/>
</dbReference>
<evidence type="ECO:0000256" key="1">
    <source>
        <dbReference type="SAM" id="MobiDB-lite"/>
    </source>
</evidence>
<evidence type="ECO:0000313" key="3">
    <source>
        <dbReference type="EMBL" id="QDU56901.1"/>
    </source>
</evidence>
<feature type="domain" description="Glycosyltransferase 2-like" evidence="2">
    <location>
        <begin position="5"/>
        <end position="118"/>
    </location>
</feature>
<organism evidence="3 4">
    <name type="scientific">Aeoliella mucimassa</name>
    <dbReference type="NCBI Taxonomy" id="2527972"/>
    <lineage>
        <taxon>Bacteria</taxon>
        <taxon>Pseudomonadati</taxon>
        <taxon>Planctomycetota</taxon>
        <taxon>Planctomycetia</taxon>
        <taxon>Pirellulales</taxon>
        <taxon>Lacipirellulaceae</taxon>
        <taxon>Aeoliella</taxon>
    </lineage>
</organism>
<dbReference type="Proteomes" id="UP000315750">
    <property type="component" value="Chromosome"/>
</dbReference>
<dbReference type="CDD" id="cd00761">
    <property type="entry name" value="Glyco_tranf_GTA_type"/>
    <property type="match status" value="1"/>
</dbReference>
<dbReference type="RefSeq" id="WP_145247709.1">
    <property type="nucleotide sequence ID" value="NZ_CP036278.1"/>
</dbReference>
<dbReference type="Pfam" id="PF00535">
    <property type="entry name" value="Glycos_transf_2"/>
    <property type="match status" value="1"/>
</dbReference>
<dbReference type="SUPFAM" id="SSF53448">
    <property type="entry name" value="Nucleotide-diphospho-sugar transferases"/>
    <property type="match status" value="1"/>
</dbReference>
<proteinExistence type="predicted"/>
<dbReference type="InterPro" id="IPR001173">
    <property type="entry name" value="Glyco_trans_2-like"/>
</dbReference>
<feature type="region of interest" description="Disordered" evidence="1">
    <location>
        <begin position="332"/>
        <end position="354"/>
    </location>
</feature>
<name>A0A518AQA3_9BACT</name>
<sequence>MIRISVITCTYNGAWCLDRTIAALGLQSLPVEQWELVVVDNASKDNSAEVALEAIKAAGIQGRVLHEAQPGKSYALQKAFREIEGRYFCVVDDDNLLDADYLESAVQFMDQNANIGMIGGKVLPEFEQEDVDLDAISPWASGMLAVRDFGDEVVMGKAPIGAGMVGRTQLMQGIYQHIGTRLPDRIGDGPGCCEDLEKTAVARMLGWEVAYVPMLQLTHVIPAKRLDVNYIESIVFAMQWAWVWLEILKKPATHRSRGIYLRRSIANRLYAFRYRLLSMVSAGSHEMGDSKFWYRFYNARAVGYVSLIKEFSEISRFLANVKNAPAELRPGGLSGAEETASPAISRNPAVEASV</sequence>
<evidence type="ECO:0000313" key="4">
    <source>
        <dbReference type="Proteomes" id="UP000315750"/>
    </source>
</evidence>
<accession>A0A518AQA3</accession>
<reference evidence="3 4" key="1">
    <citation type="submission" date="2019-02" db="EMBL/GenBank/DDBJ databases">
        <title>Deep-cultivation of Planctomycetes and their phenomic and genomic characterization uncovers novel biology.</title>
        <authorList>
            <person name="Wiegand S."/>
            <person name="Jogler M."/>
            <person name="Boedeker C."/>
            <person name="Pinto D."/>
            <person name="Vollmers J."/>
            <person name="Rivas-Marin E."/>
            <person name="Kohn T."/>
            <person name="Peeters S.H."/>
            <person name="Heuer A."/>
            <person name="Rast P."/>
            <person name="Oberbeckmann S."/>
            <person name="Bunk B."/>
            <person name="Jeske O."/>
            <person name="Meyerdierks A."/>
            <person name="Storesund J.E."/>
            <person name="Kallscheuer N."/>
            <person name="Luecker S."/>
            <person name="Lage O.M."/>
            <person name="Pohl T."/>
            <person name="Merkel B.J."/>
            <person name="Hornburger P."/>
            <person name="Mueller R.-W."/>
            <person name="Bruemmer F."/>
            <person name="Labrenz M."/>
            <person name="Spormann A.M."/>
            <person name="Op den Camp H."/>
            <person name="Overmann J."/>
            <person name="Amann R."/>
            <person name="Jetten M.S.M."/>
            <person name="Mascher T."/>
            <person name="Medema M.H."/>
            <person name="Devos D.P."/>
            <person name="Kaster A.-K."/>
            <person name="Ovreas L."/>
            <person name="Rohde M."/>
            <person name="Galperin M.Y."/>
            <person name="Jogler C."/>
        </authorList>
    </citation>
    <scope>NUCLEOTIDE SEQUENCE [LARGE SCALE GENOMIC DNA]</scope>
    <source>
        <strain evidence="3 4">Pan181</strain>
    </source>
</reference>